<sequence>MSTRQLAETRHEVVRWSIDTQSPFGEFQARYEAAVPAVDLDRMARLRAEHASWDIVLADATDSAPHGFLRFWSADVGDLMRLAGHRGSCATYLMGNHTIAERMYRHDPAVMLYAPLRTTIHEDRQGVTRFSLDQPSSRFAGFGDPDITSVGLELDRKVVNLLRVLDVPVPAALTASVSQD</sequence>
<dbReference type="eggNOG" id="COG3439">
    <property type="taxonomic scope" value="Bacteria"/>
</dbReference>
<dbReference type="InterPro" id="IPR005180">
    <property type="entry name" value="DUF302"/>
</dbReference>
<organism evidence="2 3">
    <name type="scientific">Amycolatopsis rifamycinica</name>
    <dbReference type="NCBI Taxonomy" id="287986"/>
    <lineage>
        <taxon>Bacteria</taxon>
        <taxon>Bacillati</taxon>
        <taxon>Actinomycetota</taxon>
        <taxon>Actinomycetes</taxon>
        <taxon>Pseudonocardiales</taxon>
        <taxon>Pseudonocardiaceae</taxon>
        <taxon>Amycolatopsis</taxon>
    </lineage>
</organism>
<dbReference type="Proteomes" id="UP000027345">
    <property type="component" value="Unassembled WGS sequence"/>
</dbReference>
<comment type="caution">
    <text evidence="2">The sequence shown here is derived from an EMBL/GenBank/DDBJ whole genome shotgun (WGS) entry which is preliminary data.</text>
</comment>
<dbReference type="Gene3D" id="3.30.310.70">
    <property type="entry name" value="TT1751-like domain"/>
    <property type="match status" value="1"/>
</dbReference>
<proteinExistence type="predicted"/>
<dbReference type="EMBL" id="JMQI01000026">
    <property type="protein sequence ID" value="KDN21810.1"/>
    <property type="molecule type" value="Genomic_DNA"/>
</dbReference>
<feature type="domain" description="DUF302" evidence="1">
    <location>
        <begin position="89"/>
        <end position="135"/>
    </location>
</feature>
<keyword evidence="3" id="KW-1185">Reference proteome</keyword>
<name>A0A066U3Z6_9PSEU</name>
<reference evidence="2 3" key="1">
    <citation type="submission" date="2014-05" db="EMBL/GenBank/DDBJ databases">
        <title>Draft genome sequence of Amycolatopsis rifamycinica DSM 46095.</title>
        <authorList>
            <person name="Lal R."/>
            <person name="Saxena A."/>
            <person name="Kumari R."/>
            <person name="Mukherjee U."/>
            <person name="Singh P."/>
            <person name="Sangwan N."/>
            <person name="Mahato N.K."/>
        </authorList>
    </citation>
    <scope>NUCLEOTIDE SEQUENCE [LARGE SCALE GENOMIC DNA]</scope>
    <source>
        <strain evidence="2 3">DSM 46095</strain>
    </source>
</reference>
<evidence type="ECO:0000259" key="1">
    <source>
        <dbReference type="Pfam" id="PF03625"/>
    </source>
</evidence>
<protein>
    <recommendedName>
        <fullName evidence="1">DUF302 domain-containing protein</fullName>
    </recommendedName>
</protein>
<evidence type="ECO:0000313" key="2">
    <source>
        <dbReference type="EMBL" id="KDN21810.1"/>
    </source>
</evidence>
<dbReference type="STRING" id="287986.DV20_12835"/>
<dbReference type="RefSeq" id="WP_152603691.1">
    <property type="nucleotide sequence ID" value="NZ_JMQI01000026.1"/>
</dbReference>
<gene>
    <name evidence="2" type="ORF">DV20_12835</name>
</gene>
<dbReference type="OrthoDB" id="3358967at2"/>
<dbReference type="Pfam" id="PF03625">
    <property type="entry name" value="DUF302"/>
    <property type="match status" value="1"/>
</dbReference>
<dbReference type="AlphaFoldDB" id="A0A066U3Z6"/>
<dbReference type="SUPFAM" id="SSF103247">
    <property type="entry name" value="TT1751-like"/>
    <property type="match status" value="1"/>
</dbReference>
<accession>A0A066U3Z6</accession>
<dbReference type="InterPro" id="IPR035923">
    <property type="entry name" value="TT1751-like_sf"/>
</dbReference>
<evidence type="ECO:0000313" key="3">
    <source>
        <dbReference type="Proteomes" id="UP000027345"/>
    </source>
</evidence>